<protein>
    <submittedName>
        <fullName evidence="1">Uncharacterized protein</fullName>
    </submittedName>
</protein>
<dbReference type="Gene3D" id="3.30.565.10">
    <property type="entry name" value="Histidine kinase-like ATPase, C-terminal domain"/>
    <property type="match status" value="1"/>
</dbReference>
<dbReference type="EMBL" id="VUMW01000002">
    <property type="protein sequence ID" value="MST79133.1"/>
    <property type="molecule type" value="Genomic_DNA"/>
</dbReference>
<dbReference type="InterPro" id="IPR036890">
    <property type="entry name" value="HATPase_C_sf"/>
</dbReference>
<comment type="caution">
    <text evidence="1">The sequence shown here is derived from an EMBL/GenBank/DDBJ whole genome shotgun (WGS) entry which is preliminary data.</text>
</comment>
<accession>A0A844FLG6</accession>
<organism evidence="1 2">
    <name type="scientific">Lactobacillus equicursoris</name>
    <dbReference type="NCBI Taxonomy" id="420645"/>
    <lineage>
        <taxon>Bacteria</taxon>
        <taxon>Bacillati</taxon>
        <taxon>Bacillota</taxon>
        <taxon>Bacilli</taxon>
        <taxon>Lactobacillales</taxon>
        <taxon>Lactobacillaceae</taxon>
        <taxon>Lactobacillus</taxon>
    </lineage>
</organism>
<proteinExistence type="predicted"/>
<reference evidence="1 2" key="1">
    <citation type="submission" date="2019-08" db="EMBL/GenBank/DDBJ databases">
        <title>In-depth cultivation of the pig gut microbiome towards novel bacterial diversity and tailored functional studies.</title>
        <authorList>
            <person name="Wylensek D."/>
            <person name="Hitch T.C.A."/>
            <person name="Clavel T."/>
        </authorList>
    </citation>
    <scope>NUCLEOTIDE SEQUENCE [LARGE SCALE GENOMIC DNA]</scope>
    <source>
        <strain evidence="1 2">WCA-470BD-2E</strain>
    </source>
</reference>
<sequence length="330" mass="37592">MKIKIASNDSQSMAQSGDSILRSLQNTDFSYADIIVRESLQNSLDATLPESSDTQVRYSLGDFESEELSSNFEQVSTKLANYYPGKQRFLAISDRGTTGLTGEYLTDDKAALDRSNFQKLVFSIGKNQDQDGAGGSWGMGKTSYFRIGCGIVIYYTRIRLEGNNFEERLVASLIENPKKQNCLLDQDQRGIAWWGTYGTEDQETLLPITDHDEIEKFLSIFGLEPYRANDTGTMIVIPYLQDDLTGRSEETIGVPWNQNFGDAIRMAIQRWYAPRLANPTYHDTTGNSVLYCFVNDEPIYPLDPMFKLIQQIIWLILRQYMLVHCLMLMY</sequence>
<dbReference type="AlphaFoldDB" id="A0A844FLG6"/>
<dbReference type="RefSeq" id="WP_154486291.1">
    <property type="nucleotide sequence ID" value="NZ_VUMW01000002.1"/>
</dbReference>
<name>A0A844FLG6_9LACO</name>
<dbReference type="Proteomes" id="UP000452141">
    <property type="component" value="Unassembled WGS sequence"/>
</dbReference>
<gene>
    <name evidence="1" type="ORF">FYJ61_01270</name>
</gene>
<evidence type="ECO:0000313" key="2">
    <source>
        <dbReference type="Proteomes" id="UP000452141"/>
    </source>
</evidence>
<evidence type="ECO:0000313" key="1">
    <source>
        <dbReference type="EMBL" id="MST79133.1"/>
    </source>
</evidence>